<feature type="region of interest" description="Disordered" evidence="1">
    <location>
        <begin position="61"/>
        <end position="108"/>
    </location>
</feature>
<evidence type="ECO:0000313" key="3">
    <source>
        <dbReference type="Proteomes" id="UP000018922"/>
    </source>
</evidence>
<sequence>MLRIEEIVGAMDDEFRYSLDALSDEKLAALAADKAALRRLRPVGVSNAEALAMIVAIQDKREKARNAPPTKPKKPRTPRKAKVVVEPGPEPEPEPEPPVAALPPAPASLPAPAKTACLPPPTAHGPAIRLGPPAQDGPVLITEPPPKPVTPIPPRFRHGGRDFLVLLSLCVAAGVVIALL</sequence>
<dbReference type="EMBL" id="HG794546">
    <property type="protein sequence ID" value="CDK98141.1"/>
    <property type="molecule type" value="Genomic_DNA"/>
</dbReference>
<organism evidence="2 3">
    <name type="scientific">Magnetospirillum gryphiswaldense (strain DSM 6361 / JCM 21280 / NBRC 15271 / MSR-1)</name>
    <dbReference type="NCBI Taxonomy" id="431944"/>
    <lineage>
        <taxon>Bacteria</taxon>
        <taxon>Pseudomonadati</taxon>
        <taxon>Pseudomonadota</taxon>
        <taxon>Alphaproteobacteria</taxon>
        <taxon>Rhodospirillales</taxon>
        <taxon>Rhodospirillaceae</taxon>
        <taxon>Magnetospirillum</taxon>
    </lineage>
</organism>
<evidence type="ECO:0000256" key="1">
    <source>
        <dbReference type="SAM" id="MobiDB-lite"/>
    </source>
</evidence>
<evidence type="ECO:0000313" key="2">
    <source>
        <dbReference type="EMBL" id="CDK98141.1"/>
    </source>
</evidence>
<protein>
    <submittedName>
        <fullName evidence="2">Uncharacterized protein</fullName>
    </submittedName>
</protein>
<keyword evidence="3" id="KW-1185">Reference proteome</keyword>
<accession>V6F1G1</accession>
<proteinExistence type="predicted"/>
<feature type="compositionally biased region" description="Basic residues" evidence="1">
    <location>
        <begin position="71"/>
        <end position="82"/>
    </location>
</feature>
<dbReference type="AlphaFoldDB" id="V6F1G1"/>
<dbReference type="HOGENOM" id="CLU_1494543_0_0_5"/>
<feature type="compositionally biased region" description="Pro residues" evidence="1">
    <location>
        <begin position="96"/>
        <end position="108"/>
    </location>
</feature>
<gene>
    <name evidence="2" type="ordered locus">MGMSRv2__0926</name>
</gene>
<dbReference type="STRING" id="1430440.MGMSRv2__0926"/>
<name>V6F1G1_MAGGM</name>
<dbReference type="Proteomes" id="UP000018922">
    <property type="component" value="Chromosome I"/>
</dbReference>
<reference evidence="2 3" key="1">
    <citation type="journal article" date="2014" name="Genome Announc.">
        <title>Complete genome sequence of Magnetospirillum gryphiswaldense MSR-1.</title>
        <authorList>
            <person name="Wang X."/>
            <person name="Wang Q."/>
            <person name="Zhang W."/>
            <person name="Wang Y."/>
            <person name="Li L."/>
            <person name="Wen T."/>
            <person name="Zhang T."/>
            <person name="Zhang Y."/>
            <person name="Xu J."/>
            <person name="Hu J."/>
            <person name="Li S."/>
            <person name="Liu L."/>
            <person name="Liu J."/>
            <person name="Jiang W."/>
            <person name="Tian J."/>
            <person name="Li Y."/>
            <person name="Schuler D."/>
            <person name="Wang L."/>
            <person name="Li J."/>
        </authorList>
    </citation>
    <scope>NUCLEOTIDE SEQUENCE [LARGE SCALE GENOMIC DNA]</scope>
    <source>
        <strain evidence="3">DSM 6361 / JCM 21280 / NBRC 15271 / MSR-1</strain>
    </source>
</reference>
<dbReference type="KEGG" id="mgy:MGMSRv2__0926"/>